<proteinExistence type="inferred from homology"/>
<evidence type="ECO:0000313" key="9">
    <source>
        <dbReference type="EMBL" id="GEM18105.1"/>
    </source>
</evidence>
<dbReference type="AlphaFoldDB" id="A0A829WSE2"/>
<dbReference type="InterPro" id="IPR015590">
    <property type="entry name" value="Aldehyde_DH_dom"/>
</dbReference>
<feature type="active site" evidence="5 6">
    <location>
        <position position="221"/>
    </location>
</feature>
<dbReference type="SUPFAM" id="SSF53720">
    <property type="entry name" value="ALDH-like"/>
    <property type="match status" value="1"/>
</dbReference>
<dbReference type="InterPro" id="IPR016163">
    <property type="entry name" value="Ald_DH_C"/>
</dbReference>
<keyword evidence="2 4" id="KW-0560">Oxidoreductase</keyword>
<dbReference type="Pfam" id="PF00171">
    <property type="entry name" value="Aldedh"/>
    <property type="match status" value="1"/>
</dbReference>
<comment type="similarity">
    <text evidence="1 4 7">Belongs to the aldehyde dehydrogenase family.</text>
</comment>
<dbReference type="PIRSF" id="PIRSF036492">
    <property type="entry name" value="ALDH"/>
    <property type="match status" value="1"/>
</dbReference>
<dbReference type="Gene3D" id="3.40.605.10">
    <property type="entry name" value="Aldehyde Dehydrogenase, Chain A, domain 1"/>
    <property type="match status" value="1"/>
</dbReference>
<dbReference type="InterPro" id="IPR016161">
    <property type="entry name" value="Ald_DH/histidinol_DH"/>
</dbReference>
<dbReference type="InterPro" id="IPR029510">
    <property type="entry name" value="Ald_DH_CS_GLU"/>
</dbReference>
<evidence type="ECO:0000256" key="3">
    <source>
        <dbReference type="ARBA" id="ARBA00023027"/>
    </source>
</evidence>
<reference evidence="9 10" key="1">
    <citation type="submission" date="2013-04" db="EMBL/GenBank/DDBJ databases">
        <title>Gluconobacter oxydans NBRC 3293 whole genome sequence.</title>
        <authorList>
            <person name="Matsutani M."/>
            <person name="Yakushi T."/>
            <person name="Matsushita K."/>
        </authorList>
    </citation>
    <scope>NUCLEOTIDE SEQUENCE [LARGE SCALE GENOMIC DNA]</scope>
    <source>
        <strain evidence="9 10">NBRC 3293</strain>
    </source>
</reference>
<sequence>MEDVMSDTVSPADLSRFLDHQRAAFLRDGPPALKQRRADLRRLKAEVLKRRIDIVRALKADFGQRSERESAIVELIPLIQSINYMIRHLACWMRPERRHVSAYFQFGRAWIIRQPVGVVGIIAPWNYPVSLALVPLATAIAAGNRAMLKPSEFTPVTSAVIGEIVRAVFPSEQVSVVTGDGEVGAAFSALPFDHLFFTGSTAVGRKVAEAAARNLTPVTLELGGKSPVVIEPGFSREWVADRLVFGKLTNGGQTCIAPDYVLVHENDRNAFAAAYQAAVKKQHPGGYAGSSDYTAILNQHHYERLNGLIDNADSQGAKVIRLGSNSDESHVLAPVLLLDVTPQMTVMQEEIFGPVLPVLTYRTLDEAIAFINERPRPLALYYFGDKRVERDRVLRRTISGNVTINGALLHIAQDDLPFGGVGDSGIGAYHGKDGFIALTHPRGIYRQGRLSAATLLQPPFDRLTDVITNLLLR</sequence>
<dbReference type="PANTHER" id="PTHR43570:SF20">
    <property type="entry name" value="ALDEHYDE DEHYDROGENASE ALDX-RELATED"/>
    <property type="match status" value="1"/>
</dbReference>
<evidence type="ECO:0000256" key="2">
    <source>
        <dbReference type="ARBA" id="ARBA00023002"/>
    </source>
</evidence>
<evidence type="ECO:0000256" key="7">
    <source>
        <dbReference type="RuleBase" id="RU003345"/>
    </source>
</evidence>
<dbReference type="Proteomes" id="UP000484858">
    <property type="component" value="Unassembled WGS sequence"/>
</dbReference>
<dbReference type="EMBL" id="BARJ01000012">
    <property type="protein sequence ID" value="GEM18105.1"/>
    <property type="molecule type" value="Genomic_DNA"/>
</dbReference>
<dbReference type="PANTHER" id="PTHR43570">
    <property type="entry name" value="ALDEHYDE DEHYDROGENASE"/>
    <property type="match status" value="1"/>
</dbReference>
<dbReference type="InterPro" id="IPR012394">
    <property type="entry name" value="Aldehyde_DH_NAD(P)"/>
</dbReference>
<dbReference type="GO" id="GO:0004029">
    <property type="term" value="F:aldehyde dehydrogenase (NAD+) activity"/>
    <property type="evidence" value="ECO:0007669"/>
    <property type="project" value="TreeGrafter"/>
</dbReference>
<accession>A0A829WSE2</accession>
<protein>
    <recommendedName>
        <fullName evidence="4">Aldehyde dehydrogenase</fullName>
    </recommendedName>
</protein>
<dbReference type="InterPro" id="IPR016162">
    <property type="entry name" value="Ald_DH_N"/>
</dbReference>
<dbReference type="CDD" id="cd07133">
    <property type="entry name" value="ALDH_CALDH_CalB"/>
    <property type="match status" value="1"/>
</dbReference>
<comment type="caution">
    <text evidence="9">The sequence shown here is derived from an EMBL/GenBank/DDBJ whole genome shotgun (WGS) entry which is preliminary data.</text>
</comment>
<evidence type="ECO:0000256" key="5">
    <source>
        <dbReference type="PIRSR" id="PIRSR036492-1"/>
    </source>
</evidence>
<name>A0A829WSE2_GLUOY</name>
<dbReference type="Gene3D" id="3.40.309.10">
    <property type="entry name" value="Aldehyde Dehydrogenase, Chain A, domain 2"/>
    <property type="match status" value="1"/>
</dbReference>
<evidence type="ECO:0000256" key="4">
    <source>
        <dbReference type="PIRNR" id="PIRNR036492"/>
    </source>
</evidence>
<feature type="domain" description="Aldehyde dehydrogenase" evidence="8">
    <location>
        <begin position="32"/>
        <end position="440"/>
    </location>
</feature>
<dbReference type="InterPro" id="IPR016160">
    <property type="entry name" value="Ald_DH_CS_CYS"/>
</dbReference>
<organism evidence="9 10">
    <name type="scientific">Gluconobacter oxydans NBRC 3293</name>
    <dbReference type="NCBI Taxonomy" id="1315969"/>
    <lineage>
        <taxon>Bacteria</taxon>
        <taxon>Pseudomonadati</taxon>
        <taxon>Pseudomonadota</taxon>
        <taxon>Alphaproteobacteria</taxon>
        <taxon>Acetobacterales</taxon>
        <taxon>Acetobacteraceae</taxon>
        <taxon>Gluconobacter</taxon>
    </lineage>
</organism>
<dbReference type="GO" id="GO:0006081">
    <property type="term" value="P:aldehyde metabolic process"/>
    <property type="evidence" value="ECO:0007669"/>
    <property type="project" value="InterPro"/>
</dbReference>
<keyword evidence="3" id="KW-0520">NAD</keyword>
<feature type="active site" evidence="5">
    <location>
        <position position="255"/>
    </location>
</feature>
<dbReference type="GO" id="GO:0005737">
    <property type="term" value="C:cytoplasm"/>
    <property type="evidence" value="ECO:0007669"/>
    <property type="project" value="TreeGrafter"/>
</dbReference>
<gene>
    <name evidence="9" type="ORF">NBRC3293_2602</name>
</gene>
<dbReference type="FunFam" id="3.40.309.10:FF:000003">
    <property type="entry name" value="Aldehyde dehydrogenase"/>
    <property type="match status" value="1"/>
</dbReference>
<dbReference type="PROSITE" id="PS00687">
    <property type="entry name" value="ALDEHYDE_DEHYDR_GLU"/>
    <property type="match status" value="1"/>
</dbReference>
<evidence type="ECO:0000256" key="1">
    <source>
        <dbReference type="ARBA" id="ARBA00009986"/>
    </source>
</evidence>
<dbReference type="PROSITE" id="PS00070">
    <property type="entry name" value="ALDEHYDE_DEHYDR_CYS"/>
    <property type="match status" value="1"/>
</dbReference>
<evidence type="ECO:0000256" key="6">
    <source>
        <dbReference type="PROSITE-ProRule" id="PRU10007"/>
    </source>
</evidence>
<evidence type="ECO:0000259" key="8">
    <source>
        <dbReference type="Pfam" id="PF00171"/>
    </source>
</evidence>
<evidence type="ECO:0000313" key="10">
    <source>
        <dbReference type="Proteomes" id="UP000484858"/>
    </source>
</evidence>